<evidence type="ECO:0000256" key="3">
    <source>
        <dbReference type="ARBA" id="ARBA00022821"/>
    </source>
</evidence>
<dbReference type="InterPro" id="IPR002182">
    <property type="entry name" value="NB-ARC"/>
</dbReference>
<keyword evidence="3" id="KW-0611">Plant defense</keyword>
<evidence type="ECO:0000256" key="1">
    <source>
        <dbReference type="ARBA" id="ARBA00022614"/>
    </source>
</evidence>
<dbReference type="Pfam" id="PF00931">
    <property type="entry name" value="NB-ARC"/>
    <property type="match status" value="2"/>
</dbReference>
<protein>
    <submittedName>
        <fullName evidence="6">TMV resistance protein N</fullName>
    </submittedName>
</protein>
<proteinExistence type="predicted"/>
<comment type="caution">
    <text evidence="6">The sequence shown here is derived from an EMBL/GenBank/DDBJ whole genome shotgun (WGS) entry which is preliminary data.</text>
</comment>
<evidence type="ECO:0000256" key="2">
    <source>
        <dbReference type="ARBA" id="ARBA00022737"/>
    </source>
</evidence>
<keyword evidence="7" id="KW-1185">Reference proteome</keyword>
<dbReference type="InterPro" id="IPR044974">
    <property type="entry name" value="Disease_R_plants"/>
</dbReference>
<dbReference type="InterPro" id="IPR058546">
    <property type="entry name" value="RPS4B/Roq1-like_LRR"/>
</dbReference>
<reference evidence="6 7" key="1">
    <citation type="submission" date="2018-09" db="EMBL/GenBank/DDBJ databases">
        <title>A high-quality reference genome of wild soybean provides a powerful tool to mine soybean genomes.</title>
        <authorList>
            <person name="Xie M."/>
            <person name="Chung C.Y.L."/>
            <person name="Li M.-W."/>
            <person name="Wong F.-L."/>
            <person name="Chan T.-F."/>
            <person name="Lam H.-M."/>
        </authorList>
    </citation>
    <scope>NUCLEOTIDE SEQUENCE [LARGE SCALE GENOMIC DNA]</scope>
    <source>
        <strain evidence="7">cv. W05</strain>
        <tissue evidence="6">Hypocotyl of etiolated seedlings</tissue>
    </source>
</reference>
<dbReference type="GO" id="GO:0006952">
    <property type="term" value="P:defense response"/>
    <property type="evidence" value="ECO:0007669"/>
    <property type="project" value="InterPro"/>
</dbReference>
<dbReference type="InterPro" id="IPR042197">
    <property type="entry name" value="Apaf_helical"/>
</dbReference>
<dbReference type="Pfam" id="PF23282">
    <property type="entry name" value="WHD_ROQ1"/>
    <property type="match status" value="2"/>
</dbReference>
<dbReference type="PRINTS" id="PR00364">
    <property type="entry name" value="DISEASERSIST"/>
</dbReference>
<keyword evidence="4" id="KW-0520">NAD</keyword>
<dbReference type="SUPFAM" id="SSF52200">
    <property type="entry name" value="Toll/Interleukin receptor TIR domain"/>
    <property type="match status" value="2"/>
</dbReference>
<organism evidence="6 7">
    <name type="scientific">Glycine soja</name>
    <name type="common">Wild soybean</name>
    <dbReference type="NCBI Taxonomy" id="3848"/>
    <lineage>
        <taxon>Eukaryota</taxon>
        <taxon>Viridiplantae</taxon>
        <taxon>Streptophyta</taxon>
        <taxon>Embryophyta</taxon>
        <taxon>Tracheophyta</taxon>
        <taxon>Spermatophyta</taxon>
        <taxon>Magnoliopsida</taxon>
        <taxon>eudicotyledons</taxon>
        <taxon>Gunneridae</taxon>
        <taxon>Pentapetalae</taxon>
        <taxon>rosids</taxon>
        <taxon>fabids</taxon>
        <taxon>Fabales</taxon>
        <taxon>Fabaceae</taxon>
        <taxon>Papilionoideae</taxon>
        <taxon>50 kb inversion clade</taxon>
        <taxon>NPAAA clade</taxon>
        <taxon>indigoferoid/millettioid clade</taxon>
        <taxon>Phaseoleae</taxon>
        <taxon>Glycine</taxon>
        <taxon>Glycine subgen. Soja</taxon>
    </lineage>
</organism>
<dbReference type="Proteomes" id="UP000289340">
    <property type="component" value="Chromosome 16"/>
</dbReference>
<dbReference type="InterPro" id="IPR003593">
    <property type="entry name" value="AAA+_ATPase"/>
</dbReference>
<dbReference type="SMART" id="SM00255">
    <property type="entry name" value="TIR"/>
    <property type="match status" value="2"/>
</dbReference>
<dbReference type="InterPro" id="IPR027417">
    <property type="entry name" value="P-loop_NTPase"/>
</dbReference>
<dbReference type="Pfam" id="PF01582">
    <property type="entry name" value="TIR"/>
    <property type="match status" value="2"/>
</dbReference>
<dbReference type="InterPro" id="IPR032675">
    <property type="entry name" value="LRR_dom_sf"/>
</dbReference>
<feature type="domain" description="TIR" evidence="5">
    <location>
        <begin position="10"/>
        <end position="177"/>
    </location>
</feature>
<dbReference type="SUPFAM" id="SSF52058">
    <property type="entry name" value="L domain-like"/>
    <property type="match status" value="2"/>
</dbReference>
<evidence type="ECO:0000313" key="6">
    <source>
        <dbReference type="EMBL" id="RZB62057.1"/>
    </source>
</evidence>
<evidence type="ECO:0000259" key="5">
    <source>
        <dbReference type="PROSITE" id="PS50104"/>
    </source>
</evidence>
<evidence type="ECO:0000313" key="7">
    <source>
        <dbReference type="Proteomes" id="UP000289340"/>
    </source>
</evidence>
<accession>A0A445GLE1</accession>
<dbReference type="InterPro" id="IPR035897">
    <property type="entry name" value="Toll_tir_struct_dom_sf"/>
</dbReference>
<dbReference type="InterPro" id="IPR058192">
    <property type="entry name" value="WHD_ROQ1-like"/>
</dbReference>
<dbReference type="Pfam" id="PF00560">
    <property type="entry name" value="LRR_1"/>
    <property type="match status" value="1"/>
</dbReference>
<keyword evidence="1" id="KW-0433">Leucine-rich repeat</keyword>
<evidence type="ECO:0000256" key="4">
    <source>
        <dbReference type="ARBA" id="ARBA00023027"/>
    </source>
</evidence>
<name>A0A445GLE1_GLYSO</name>
<dbReference type="PANTHER" id="PTHR11017">
    <property type="entry name" value="LEUCINE-RICH REPEAT-CONTAINING PROTEIN"/>
    <property type="match status" value="1"/>
</dbReference>
<dbReference type="Gene3D" id="3.40.50.10140">
    <property type="entry name" value="Toll/interleukin-1 receptor homology (TIR) domain"/>
    <property type="match status" value="2"/>
</dbReference>
<dbReference type="PROSITE" id="PS50104">
    <property type="entry name" value="TIR"/>
    <property type="match status" value="2"/>
</dbReference>
<dbReference type="SMART" id="SM00382">
    <property type="entry name" value="AAA"/>
    <property type="match status" value="2"/>
</dbReference>
<sequence length="1900" mass="217349">MAATTRSGASIYDVFLNFRGGDTRYGFTGNLYRALCDKGIHSFFDEKKLHRGEEITPALLKAIQESRIAITVLSKNYASSSFCLDELVTILHCKSEGLLVIPVFYNVDPSDVRHQKGSYGVEMAKHQKRFKAKKEKLQKWRIALKQVADLCGYHFKDGDAYEYKFIQSIVEQVSREINRAPLHVADYPVGLGSQVIEVRKLLDVGSHDVVHIIGIHGMGGLGKTTLALAVYNLIALRFDESCFLQNVREESNKHGLKHLQSILLSKLLGEKDITLTSWQEGASMIQHRLQRKKVLLILDDVDKREQLKAIVGRPDWFGPGSRVIITTRDKHLLKYHEVERTYEVKVLNQSAALQLLKWNAFKKEKIDPSYEDVLNRVVTYASGLPLALEVIGSNLFGKTVAEWESAMEHYKRIPSDEILEILKVSFDALGEEQKNVFLDIACCFRGYKWTEVDDILRALYGNCKKHHIGVLVEKSLIKLNCYGTDTVEMHDLIQDMGREIERQRSPEEPGKCKRLWLPKDIIQVFKDNTGTSKIEIICLDSSISDKEETVEWNENAFMKMENLKILIIRNDKFSKGPNYFPEGLRKFGHLTVLKFDNCKFLTQIPDVSDLPNLRELSFEECESLVAVDDSIGFLNKLKKLSAYGCSKLKSFPPLNLTSLQTLQLSQCSSLEYFPEIIGEMENIKHLFLYGLPIKELSFSFQNLIGLRWLTLRSCGIVKLPCSLAMMPELFEFHMEYCNRWQWVESEEGEKKVGSIPSSKAHRFSAKDCNLCDDFFLTGFKTFARVGHLNLSGNNFTILPEFFKELQLLRSLMVSDCEHLQEIRGLPPNLEYFDARNCASLTSSSKNMLLNQKLHEAGGTNFMFTGTSIPEWFDQQSSGPSSSFWFRNKFPAKLLCLLIAPVSTGIVVLNPKVFINGKFQEIRPYFGRHEIKSRLNLDHTYIFDLQASAFINNNRFEEMAREKEWNHVEVRYQSVLAYEKEKREEGVLDLESSIIKASGIHIFKESSMEEDIRFDDPYLSSSASESPSFNFYPSNCYDDQDVFLNFRGEDTRHGFTGNLYRALCDKGIHTFFDEKKLHSGEEITPALLKAIQESRIAITVLSENYASSSFCLDELVTILHCKRKGLLVIPVFYNVDPSDVRHQKGSYGEEMAKHQKRFKAKKEKLQKWRIALKQVADLCGYHFKDGDAYEYKFIQSIVEQVSREINRSPLHVADYPVGLGSQVIEVRKLLDVGSHDVVHIIGIHGMGGLGKTTLALAVYNLIALRFDESCFLQNVREESNKHGLKHLQSILLSKLLGEKDITLTSWQEGASMIQHRLQRKKVLLILDDVDKREQLKAIVGRPDWFGPGSRVIITTRDKHLLKYHEVERTYEVKVLNQSAALQLLTWNAFKREKIDPSYEDVLNRVVTYASGLPLALEVIGSNLFEKTVAEWESAMEHYKRIPSDEIQEMLKVSFDALGEEQKNVFLDIACCFKGYKWTEVDDILRVLYGNCTKHHIGVLVEKSLVKVSCCDTVEMHDMIQDMGREIERQRSPEEPGKCKRLLLPKDIIQVLKDNTKLGHLTVLNFDQCEFLTKIPDVSDLPNLKELSFKKCESLVAVDDSIGFLNKLKKLSAYGCSKLTSFPPLNLTSLETLELSHCSSLEYFPEILGEMENIKHLFLYGLHIKELPFSFQNLIGLRWLTLRRCGIVKLPCSLSMMPELFQFQIENCNRWQWVESEEGFKRFAHVGYLNLSGNNFTILPEFFKELQFLISVDMSHCEHLQEIRGLPPNLKYLNARNCASLTSSSKSMLLNQKLHEAGGTCFMFPGTRIPEWFNQQSSGHSSSFWFRNKFPAKLLCLLIAPVSTGIGVLNPKVFINGKILKFPLYYGSKKIGSSTFSLLIARMIRFLLVMLNNLIRKEKNLN</sequence>
<dbReference type="InterPro" id="IPR001611">
    <property type="entry name" value="Leu-rich_rpt"/>
</dbReference>
<dbReference type="Gene3D" id="1.10.8.430">
    <property type="entry name" value="Helical domain of apoptotic protease-activating factors"/>
    <property type="match status" value="2"/>
</dbReference>
<dbReference type="EMBL" id="QZWG01000016">
    <property type="protein sequence ID" value="RZB62057.1"/>
    <property type="molecule type" value="Genomic_DNA"/>
</dbReference>
<dbReference type="GO" id="GO:0007165">
    <property type="term" value="P:signal transduction"/>
    <property type="evidence" value="ECO:0007669"/>
    <property type="project" value="InterPro"/>
</dbReference>
<dbReference type="SUPFAM" id="SSF52540">
    <property type="entry name" value="P-loop containing nucleoside triphosphate hydrolases"/>
    <property type="match status" value="2"/>
</dbReference>
<gene>
    <name evidence="6" type="ORF">D0Y65_044359</name>
</gene>
<dbReference type="PANTHER" id="PTHR11017:SF431">
    <property type="entry name" value="ADP-RIBOSYL CYCLASE_CYCLIC ADP-RIBOSE HYDROLASE"/>
    <property type="match status" value="1"/>
</dbReference>
<dbReference type="GO" id="GO:0043531">
    <property type="term" value="F:ADP binding"/>
    <property type="evidence" value="ECO:0007669"/>
    <property type="project" value="InterPro"/>
</dbReference>
<dbReference type="FunFam" id="3.40.50.10140:FF:000007">
    <property type="entry name" value="Disease resistance protein (TIR-NBS-LRR class)"/>
    <property type="match status" value="2"/>
</dbReference>
<dbReference type="Gene3D" id="3.40.50.300">
    <property type="entry name" value="P-loop containing nucleotide triphosphate hydrolases"/>
    <property type="match status" value="2"/>
</dbReference>
<dbReference type="Gene3D" id="3.80.10.10">
    <property type="entry name" value="Ribonuclease Inhibitor"/>
    <property type="match status" value="4"/>
</dbReference>
<feature type="domain" description="TIR" evidence="5">
    <location>
        <begin position="1037"/>
        <end position="1204"/>
    </location>
</feature>
<keyword evidence="2" id="KW-0677">Repeat</keyword>
<dbReference type="Pfam" id="PF23286">
    <property type="entry name" value="LRR_13"/>
    <property type="match status" value="2"/>
</dbReference>
<dbReference type="InterPro" id="IPR000157">
    <property type="entry name" value="TIR_dom"/>
</dbReference>